<proteinExistence type="predicted"/>
<feature type="compositionally biased region" description="Low complexity" evidence="1">
    <location>
        <begin position="214"/>
        <end position="224"/>
    </location>
</feature>
<protein>
    <submittedName>
        <fullName evidence="2">Uncharacterized protein</fullName>
    </submittedName>
</protein>
<feature type="compositionally biased region" description="Low complexity" evidence="1">
    <location>
        <begin position="1"/>
        <end position="16"/>
    </location>
</feature>
<sequence length="319" mass="32492">MADPPAAPRAGAMGPPAVGGAGEAFARGAAATAAAAAAAAAAAGKGGSSGRAGEDEAEEESRRRKKRQREDQGGGGGGGGAFAAAQETQRRKDDGCSEEDGDEGSLRKRCRSVACGAKPYVEARARAGPERAEHNGWMGRAPPLHQGITTQRGGGPAEAAAAVPAAAQPAESKSSAPDNPELRRPARVKGPPGGGGGDGGRPRGRLGASSFTQPPGGAAPAPAGRRLPARMHCVRDAHTPSGRGCHNALSRAVTRVCQKAGFTGGTAFAIDELAKVTELCTYSISHLKRKSIHRLVPITPASILQRQDRQKRSPIRILK</sequence>
<feature type="compositionally biased region" description="Basic and acidic residues" evidence="1">
    <location>
        <begin position="125"/>
        <end position="134"/>
    </location>
</feature>
<evidence type="ECO:0000313" key="2">
    <source>
        <dbReference type="EMBL" id="KAG5458700.1"/>
    </source>
</evidence>
<dbReference type="AlphaFoldDB" id="A0A8H7ZT18"/>
<name>A0A8H7ZT18_9FUNG</name>
<evidence type="ECO:0000256" key="1">
    <source>
        <dbReference type="SAM" id="MobiDB-lite"/>
    </source>
</evidence>
<feature type="compositionally biased region" description="Low complexity" evidence="1">
    <location>
        <begin position="157"/>
        <end position="170"/>
    </location>
</feature>
<dbReference type="Proteomes" id="UP000673691">
    <property type="component" value="Unassembled WGS sequence"/>
</dbReference>
<accession>A0A8H7ZT18</accession>
<feature type="region of interest" description="Disordered" evidence="1">
    <location>
        <begin position="125"/>
        <end position="224"/>
    </location>
</feature>
<comment type="caution">
    <text evidence="2">The sequence shown here is derived from an EMBL/GenBank/DDBJ whole genome shotgun (WGS) entry which is preliminary data.</text>
</comment>
<organism evidence="2 3">
    <name type="scientific">Olpidium bornovanus</name>
    <dbReference type="NCBI Taxonomy" id="278681"/>
    <lineage>
        <taxon>Eukaryota</taxon>
        <taxon>Fungi</taxon>
        <taxon>Fungi incertae sedis</taxon>
        <taxon>Olpidiomycota</taxon>
        <taxon>Olpidiomycotina</taxon>
        <taxon>Olpidiomycetes</taxon>
        <taxon>Olpidiales</taxon>
        <taxon>Olpidiaceae</taxon>
        <taxon>Olpidium</taxon>
    </lineage>
</organism>
<reference evidence="2 3" key="1">
    <citation type="journal article" name="Sci. Rep.">
        <title>Genome-scale phylogenetic analyses confirm Olpidium as the closest living zoosporic fungus to the non-flagellated, terrestrial fungi.</title>
        <authorList>
            <person name="Chang Y."/>
            <person name="Rochon D."/>
            <person name="Sekimoto S."/>
            <person name="Wang Y."/>
            <person name="Chovatia M."/>
            <person name="Sandor L."/>
            <person name="Salamov A."/>
            <person name="Grigoriev I.V."/>
            <person name="Stajich J.E."/>
            <person name="Spatafora J.W."/>
        </authorList>
    </citation>
    <scope>NUCLEOTIDE SEQUENCE [LARGE SCALE GENOMIC DNA]</scope>
    <source>
        <strain evidence="2">S191</strain>
    </source>
</reference>
<dbReference type="EMBL" id="JAEFCI010008058">
    <property type="protein sequence ID" value="KAG5458700.1"/>
    <property type="molecule type" value="Genomic_DNA"/>
</dbReference>
<feature type="region of interest" description="Disordered" evidence="1">
    <location>
        <begin position="1"/>
        <end position="22"/>
    </location>
</feature>
<feature type="region of interest" description="Disordered" evidence="1">
    <location>
        <begin position="36"/>
        <end position="113"/>
    </location>
</feature>
<evidence type="ECO:0000313" key="3">
    <source>
        <dbReference type="Proteomes" id="UP000673691"/>
    </source>
</evidence>
<gene>
    <name evidence="2" type="ORF">BJ554DRAFT_1028</name>
</gene>
<keyword evidence="3" id="KW-1185">Reference proteome</keyword>